<proteinExistence type="predicted"/>
<dbReference type="EMBL" id="RJJR01000015">
    <property type="protein sequence ID" value="RNI34035.1"/>
    <property type="molecule type" value="Genomic_DNA"/>
</dbReference>
<dbReference type="RefSeq" id="WP_123121975.1">
    <property type="nucleotide sequence ID" value="NZ_RJJR01000015.1"/>
</dbReference>
<sequence length="377" mass="43596">MSYYKRPVYQKILIVFSFCIIIPYLLACLVPFVNTADNWFVALPGLIFPILFFVLLLLILMWAVLKSRMVWICLITLLLGIQQITAVFSFHFPQKFLYQKNPNTLRVLQWNVMAWDQGNEQQNIEQGGHALRPLMMEEVKDQKADVLCFEEFFESKDSSVFGSNIGMIEQMGFPFYYFPDRNEDTGAPSGLAIFSKYPIIDTAAFSLNLNRKGAQLIYVDIKVQGKTFRVFTMHLIPIQFANWQNRREMNQEIYGEARSGSYQNILKKLIRGYEIRYYQSDLAGRKIGESPYPAIVCGDFNDVPNSSTYFNIKGNLQDPFLKKGSGRGRTTRTSFGLISPTLRIDYILASRNFKVQQFEIPHVPYSDHFPVITDLQY</sequence>
<comment type="caution">
    <text evidence="3">The sequence shown here is derived from an EMBL/GenBank/DDBJ whole genome shotgun (WGS) entry which is preliminary data.</text>
</comment>
<reference evidence="3 4" key="1">
    <citation type="submission" date="2018-11" db="EMBL/GenBank/DDBJ databases">
        <title>Draft genome sequence of Ferruginibacter sp. BO-59.</title>
        <authorList>
            <person name="Im W.T."/>
        </authorList>
    </citation>
    <scope>NUCLEOTIDE SEQUENCE [LARGE SCALE GENOMIC DNA]</scope>
    <source>
        <strain evidence="3 4">BO-59</strain>
    </source>
</reference>
<feature type="transmembrane region" description="Helical" evidence="1">
    <location>
        <begin position="70"/>
        <end position="92"/>
    </location>
</feature>
<dbReference type="InterPro" id="IPR051916">
    <property type="entry name" value="GPI-anchor_lipid_remodeler"/>
</dbReference>
<organism evidence="3 4">
    <name type="scientific">Hanamia caeni</name>
    <dbReference type="NCBI Taxonomy" id="2294116"/>
    <lineage>
        <taxon>Bacteria</taxon>
        <taxon>Pseudomonadati</taxon>
        <taxon>Bacteroidota</taxon>
        <taxon>Chitinophagia</taxon>
        <taxon>Chitinophagales</taxon>
        <taxon>Chitinophagaceae</taxon>
        <taxon>Hanamia</taxon>
    </lineage>
</organism>
<name>A0A3M9N9G7_9BACT</name>
<dbReference type="PANTHER" id="PTHR14859:SF15">
    <property type="entry name" value="ENDONUCLEASE_EXONUCLEASE_PHOSPHATASE DOMAIN-CONTAINING PROTEIN"/>
    <property type="match status" value="1"/>
</dbReference>
<keyword evidence="4" id="KW-1185">Reference proteome</keyword>
<dbReference type="GO" id="GO:0016020">
    <property type="term" value="C:membrane"/>
    <property type="evidence" value="ECO:0007669"/>
    <property type="project" value="GOC"/>
</dbReference>
<dbReference type="Pfam" id="PF03372">
    <property type="entry name" value="Exo_endo_phos"/>
    <property type="match status" value="1"/>
</dbReference>
<keyword evidence="1" id="KW-0472">Membrane</keyword>
<dbReference type="PANTHER" id="PTHR14859">
    <property type="entry name" value="CALCOFLUOR WHITE HYPERSENSITIVE PROTEIN PRECURSOR"/>
    <property type="match status" value="1"/>
</dbReference>
<dbReference type="Gene3D" id="3.60.10.10">
    <property type="entry name" value="Endonuclease/exonuclease/phosphatase"/>
    <property type="match status" value="1"/>
</dbReference>
<dbReference type="InterPro" id="IPR036691">
    <property type="entry name" value="Endo/exonu/phosph_ase_sf"/>
</dbReference>
<keyword evidence="1" id="KW-0812">Transmembrane</keyword>
<accession>A0A3M9N9G7</accession>
<dbReference type="OrthoDB" id="635146at2"/>
<feature type="domain" description="Endonuclease/exonuclease/phosphatase" evidence="2">
    <location>
        <begin position="136"/>
        <end position="368"/>
    </location>
</feature>
<keyword evidence="1" id="KW-1133">Transmembrane helix</keyword>
<gene>
    <name evidence="3" type="ORF">EFY79_17140</name>
</gene>
<evidence type="ECO:0000259" key="2">
    <source>
        <dbReference type="Pfam" id="PF03372"/>
    </source>
</evidence>
<dbReference type="AlphaFoldDB" id="A0A3M9N9G7"/>
<evidence type="ECO:0000256" key="1">
    <source>
        <dbReference type="SAM" id="Phobius"/>
    </source>
</evidence>
<evidence type="ECO:0000313" key="3">
    <source>
        <dbReference type="EMBL" id="RNI34035.1"/>
    </source>
</evidence>
<dbReference type="GO" id="GO:0003824">
    <property type="term" value="F:catalytic activity"/>
    <property type="evidence" value="ECO:0007669"/>
    <property type="project" value="InterPro"/>
</dbReference>
<dbReference type="Proteomes" id="UP000267223">
    <property type="component" value="Unassembled WGS sequence"/>
</dbReference>
<feature type="transmembrane region" description="Helical" evidence="1">
    <location>
        <begin position="39"/>
        <end position="63"/>
    </location>
</feature>
<feature type="transmembrane region" description="Helical" evidence="1">
    <location>
        <begin position="12"/>
        <end position="33"/>
    </location>
</feature>
<dbReference type="SUPFAM" id="SSF56219">
    <property type="entry name" value="DNase I-like"/>
    <property type="match status" value="1"/>
</dbReference>
<dbReference type="InterPro" id="IPR005135">
    <property type="entry name" value="Endo/exonuclease/phosphatase"/>
</dbReference>
<evidence type="ECO:0000313" key="4">
    <source>
        <dbReference type="Proteomes" id="UP000267223"/>
    </source>
</evidence>
<dbReference type="GO" id="GO:0006506">
    <property type="term" value="P:GPI anchor biosynthetic process"/>
    <property type="evidence" value="ECO:0007669"/>
    <property type="project" value="TreeGrafter"/>
</dbReference>
<protein>
    <recommendedName>
        <fullName evidence="2">Endonuclease/exonuclease/phosphatase domain-containing protein</fullName>
    </recommendedName>
</protein>
<dbReference type="CDD" id="cd09084">
    <property type="entry name" value="EEP-2"/>
    <property type="match status" value="1"/>
</dbReference>